<accession>A0A932QZ06</accession>
<dbReference type="PANTHER" id="PTHR34847:SF1">
    <property type="entry name" value="NODULATION PROTEIN U"/>
    <property type="match status" value="1"/>
</dbReference>
<proteinExistence type="inferred from homology"/>
<dbReference type="InterPro" id="IPR003696">
    <property type="entry name" value="Carbtransf_dom"/>
</dbReference>
<dbReference type="InterPro" id="IPR031730">
    <property type="entry name" value="Carbam_trans_C"/>
</dbReference>
<feature type="domain" description="Carbamoyltransferase C-terminal" evidence="3">
    <location>
        <begin position="263"/>
        <end position="432"/>
    </location>
</feature>
<sequence>SHAAGSFLVSPYESAAILSLDGSGEWATSFLGKGEGNAITCYQQSFFPMSLGSIYEAATEFCGFKPNYDEGKTMGLAPFGDPKVYQKAVSDIVKVDEEGSIKIDLSYFSYQFWGYQRCSQKFYGTFGNPRKGEKFDDNHVNVAAAFQHVLEERALELCAILRKKTQSRYLIISGGVALNSVMNGRIVRESGFEDIYVMPAAGDNGTAIGAAYYVYHVLHGHARANVHDDPYLGTAYSDTEIGKLIRECKLTAIKHDDIATEAARLLAEGNILGWFQGRMEIGPRALGNRSILANPTLPHMRDKINAEVKHREAYRPFAPSATVEEQNRYFDSIGESPFMLKVCPVKMEMRNVLPAITHVDGSARLQTVSKSINPVYHDLIRKVGEKTGVPVLLNTSFNIQGEPIVESPTNAIRCFFSTGLDALALGSYLIKKS</sequence>
<dbReference type="SUPFAM" id="SSF53067">
    <property type="entry name" value="Actin-like ATPase domain"/>
    <property type="match status" value="1"/>
</dbReference>
<dbReference type="InterPro" id="IPR051338">
    <property type="entry name" value="NodU/CmcH_Carbamoyltrnsfr"/>
</dbReference>
<feature type="domain" description="Carbamoyltransferase" evidence="2">
    <location>
        <begin position="1"/>
        <end position="211"/>
    </location>
</feature>
<dbReference type="CDD" id="cd24098">
    <property type="entry name" value="ASKHA_NBD_TobZ_N"/>
    <property type="match status" value="1"/>
</dbReference>
<evidence type="ECO:0000259" key="2">
    <source>
        <dbReference type="Pfam" id="PF02543"/>
    </source>
</evidence>
<dbReference type="Proteomes" id="UP000753196">
    <property type="component" value="Unassembled WGS sequence"/>
</dbReference>
<feature type="non-terminal residue" evidence="4">
    <location>
        <position position="1"/>
    </location>
</feature>
<dbReference type="Gene3D" id="3.30.420.40">
    <property type="match status" value="1"/>
</dbReference>
<dbReference type="GO" id="GO:0003824">
    <property type="term" value="F:catalytic activity"/>
    <property type="evidence" value="ECO:0007669"/>
    <property type="project" value="InterPro"/>
</dbReference>
<dbReference type="InterPro" id="IPR043129">
    <property type="entry name" value="ATPase_NBD"/>
</dbReference>
<evidence type="ECO:0000259" key="3">
    <source>
        <dbReference type="Pfam" id="PF16861"/>
    </source>
</evidence>
<dbReference type="Gene3D" id="3.90.870.20">
    <property type="entry name" value="Carbamoyltransferase, C-terminal domain"/>
    <property type="match status" value="1"/>
</dbReference>
<organism evidence="4 5">
    <name type="scientific">Candidatus Sungiibacteriota bacterium</name>
    <dbReference type="NCBI Taxonomy" id="2750080"/>
    <lineage>
        <taxon>Bacteria</taxon>
        <taxon>Candidatus Sungiibacteriota</taxon>
    </lineage>
</organism>
<evidence type="ECO:0000313" key="4">
    <source>
        <dbReference type="EMBL" id="MBI3631103.1"/>
    </source>
</evidence>
<dbReference type="AlphaFoldDB" id="A0A932QZ06"/>
<dbReference type="Pfam" id="PF16861">
    <property type="entry name" value="Carbam_trans_C"/>
    <property type="match status" value="1"/>
</dbReference>
<gene>
    <name evidence="4" type="ORF">HY221_02090</name>
</gene>
<dbReference type="InterPro" id="IPR038152">
    <property type="entry name" value="Carbam_trans_C_sf"/>
</dbReference>
<dbReference type="Pfam" id="PF02543">
    <property type="entry name" value="Carbam_trans_N"/>
    <property type="match status" value="1"/>
</dbReference>
<dbReference type="EMBL" id="JACQCR010000046">
    <property type="protein sequence ID" value="MBI3631103.1"/>
    <property type="molecule type" value="Genomic_DNA"/>
</dbReference>
<protein>
    <submittedName>
        <fullName evidence="4">Carbamoyltransferase</fullName>
    </submittedName>
</protein>
<comment type="similarity">
    <text evidence="1">Belongs to the NodU/CmcH family.</text>
</comment>
<comment type="caution">
    <text evidence="4">The sequence shown here is derived from an EMBL/GenBank/DDBJ whole genome shotgun (WGS) entry which is preliminary data.</text>
</comment>
<evidence type="ECO:0000313" key="5">
    <source>
        <dbReference type="Proteomes" id="UP000753196"/>
    </source>
</evidence>
<dbReference type="PANTHER" id="PTHR34847">
    <property type="entry name" value="NODULATION PROTEIN U"/>
    <property type="match status" value="1"/>
</dbReference>
<name>A0A932QZ06_9BACT</name>
<reference evidence="4" key="1">
    <citation type="submission" date="2020-07" db="EMBL/GenBank/DDBJ databases">
        <title>Huge and variable diversity of episymbiotic CPR bacteria and DPANN archaea in groundwater ecosystems.</title>
        <authorList>
            <person name="He C.Y."/>
            <person name="Keren R."/>
            <person name="Whittaker M."/>
            <person name="Farag I.F."/>
            <person name="Doudna J."/>
            <person name="Cate J.H.D."/>
            <person name="Banfield J.F."/>
        </authorList>
    </citation>
    <scope>NUCLEOTIDE SEQUENCE</scope>
    <source>
        <strain evidence="4">NC_groundwater_973_Pr1_S-0.2um_54_13</strain>
    </source>
</reference>
<evidence type="ECO:0000256" key="1">
    <source>
        <dbReference type="ARBA" id="ARBA00006129"/>
    </source>
</evidence>